<dbReference type="GeneID" id="127565643"/>
<name>A0A9C6SY60_DROAB</name>
<sequence length="175" mass="20292">MENSAMDASERLTSKSNILAIGDHFPKNTNKKREITKCEFKSEFPKRLSQLVMGDTYVIAEKKFAMEDLLMHIIKVDDLTKHYVFSINKTDDACISYGRTIDAKSVLRATKKKLSNEKWISENVMEKTCQKKDATHFKVDNTVYQAMSDSLNEQAHQIINYVCFLQQEFLKQRKP</sequence>
<accession>A0A9C6SY60</accession>
<dbReference type="AlphaFoldDB" id="A0A9C6SY60"/>
<evidence type="ECO:0000313" key="2">
    <source>
        <dbReference type="RefSeq" id="XP_051861124.1"/>
    </source>
</evidence>
<dbReference type="OrthoDB" id="7844936at2759"/>
<organism evidence="1 2">
    <name type="scientific">Drosophila albomicans</name>
    <name type="common">Fruit fly</name>
    <dbReference type="NCBI Taxonomy" id="7291"/>
    <lineage>
        <taxon>Eukaryota</taxon>
        <taxon>Metazoa</taxon>
        <taxon>Ecdysozoa</taxon>
        <taxon>Arthropoda</taxon>
        <taxon>Hexapoda</taxon>
        <taxon>Insecta</taxon>
        <taxon>Pterygota</taxon>
        <taxon>Neoptera</taxon>
        <taxon>Endopterygota</taxon>
        <taxon>Diptera</taxon>
        <taxon>Brachycera</taxon>
        <taxon>Muscomorpha</taxon>
        <taxon>Ephydroidea</taxon>
        <taxon>Drosophilidae</taxon>
        <taxon>Drosophila</taxon>
    </lineage>
</organism>
<dbReference type="Proteomes" id="UP000515160">
    <property type="component" value="Chromosome 3"/>
</dbReference>
<evidence type="ECO:0000313" key="1">
    <source>
        <dbReference type="Proteomes" id="UP000515160"/>
    </source>
</evidence>
<reference evidence="2" key="1">
    <citation type="submission" date="2025-08" db="UniProtKB">
        <authorList>
            <consortium name="RefSeq"/>
        </authorList>
    </citation>
    <scope>IDENTIFICATION</scope>
    <source>
        <strain evidence="2">15112-1751.03</strain>
        <tissue evidence="2">Whole Adult</tissue>
    </source>
</reference>
<keyword evidence="1" id="KW-1185">Reference proteome</keyword>
<dbReference type="RefSeq" id="XP_051861124.1">
    <property type="nucleotide sequence ID" value="XM_052005164.1"/>
</dbReference>
<proteinExistence type="predicted"/>
<gene>
    <name evidence="2" type="primary">LOC127565643</name>
</gene>
<protein>
    <submittedName>
        <fullName evidence="2">Uncharacterized protein LOC127565643 isoform X2</fullName>
    </submittedName>
</protein>